<dbReference type="OrthoDB" id="9814913at2"/>
<dbReference type="CDD" id="cd01627">
    <property type="entry name" value="HAD_TPP"/>
    <property type="match status" value="1"/>
</dbReference>
<dbReference type="InterPro" id="IPR023214">
    <property type="entry name" value="HAD_sf"/>
</dbReference>
<evidence type="ECO:0000256" key="2">
    <source>
        <dbReference type="ARBA" id="ARBA00008770"/>
    </source>
</evidence>
<sequence length="268" mass="28053">MQSSQSRPEALAAGGQVSDGSPEPPPLDPARHALFLDVDGTLAEICPEPSQVAVPPATVAALAALQRALDGALAILSGRSGAAIDLLLQPLRLPYGANHGAEFRRADGQARRLEPSAALPGIVAALRQRAAGWPGVLVESKPLGVAVHYRMAPPRERDVHDLVHEVAAAHDGQFDVLTGKMVYELKPHGVDKGRALREFMRAAPFAGRVPVMAGDDLTDESAFAAAQEAGGFGIKIGPGDSIAPWRLSGPPELARWLQALRAKAGAIQ</sequence>
<evidence type="ECO:0000256" key="3">
    <source>
        <dbReference type="ARBA" id="ARBA00022801"/>
    </source>
</evidence>
<dbReference type="GO" id="GO:0046872">
    <property type="term" value="F:metal ion binding"/>
    <property type="evidence" value="ECO:0007669"/>
    <property type="project" value="UniProtKB-KW"/>
</dbReference>
<comment type="pathway">
    <text evidence="1 4">Glycan biosynthesis; trehalose biosynthesis.</text>
</comment>
<gene>
    <name evidence="6" type="ORF">CAL15_11655</name>
</gene>
<dbReference type="Gene3D" id="3.40.50.1000">
    <property type="entry name" value="HAD superfamily/HAD-like"/>
    <property type="match status" value="1"/>
</dbReference>
<dbReference type="GO" id="GO:0005992">
    <property type="term" value="P:trehalose biosynthetic process"/>
    <property type="evidence" value="ECO:0007669"/>
    <property type="project" value="UniProtKB-UniPathway"/>
</dbReference>
<dbReference type="GO" id="GO:0004805">
    <property type="term" value="F:trehalose-phosphatase activity"/>
    <property type="evidence" value="ECO:0007669"/>
    <property type="project" value="UniProtKB-EC"/>
</dbReference>
<evidence type="ECO:0000313" key="6">
    <source>
        <dbReference type="EMBL" id="ARP94974.1"/>
    </source>
</evidence>
<evidence type="ECO:0000313" key="7">
    <source>
        <dbReference type="Proteomes" id="UP000194161"/>
    </source>
</evidence>
<dbReference type="PANTHER" id="PTHR43768">
    <property type="entry name" value="TREHALOSE 6-PHOSPHATE PHOSPHATASE"/>
    <property type="match status" value="1"/>
</dbReference>
<dbReference type="Pfam" id="PF02358">
    <property type="entry name" value="Trehalose_PPase"/>
    <property type="match status" value="1"/>
</dbReference>
<protein>
    <recommendedName>
        <fullName evidence="4">Trehalose 6-phosphate phosphatase</fullName>
        <ecNumber evidence="4">3.1.3.12</ecNumber>
    </recommendedName>
</protein>
<dbReference type="InterPro" id="IPR044651">
    <property type="entry name" value="OTSB-like"/>
</dbReference>
<proteinExistence type="inferred from homology"/>
<dbReference type="Proteomes" id="UP000194161">
    <property type="component" value="Chromosome"/>
</dbReference>
<keyword evidence="4" id="KW-0460">Magnesium</keyword>
<reference evidence="6 7" key="1">
    <citation type="submission" date="2017-05" db="EMBL/GenBank/DDBJ databases">
        <title>Complete and WGS of Bordetella genogroups.</title>
        <authorList>
            <person name="Spilker T."/>
            <person name="LiPuma J."/>
        </authorList>
    </citation>
    <scope>NUCLEOTIDE SEQUENCE [LARGE SCALE GENOMIC DNA]</scope>
    <source>
        <strain evidence="6 7">AU7206</strain>
    </source>
</reference>
<dbReference type="SUPFAM" id="SSF56784">
    <property type="entry name" value="HAD-like"/>
    <property type="match status" value="1"/>
</dbReference>
<comment type="catalytic activity">
    <reaction evidence="4">
        <text>alpha,alpha-trehalose 6-phosphate + H2O = alpha,alpha-trehalose + phosphate</text>
        <dbReference type="Rhea" id="RHEA:23420"/>
        <dbReference type="ChEBI" id="CHEBI:15377"/>
        <dbReference type="ChEBI" id="CHEBI:16551"/>
        <dbReference type="ChEBI" id="CHEBI:43474"/>
        <dbReference type="ChEBI" id="CHEBI:58429"/>
        <dbReference type="EC" id="3.1.3.12"/>
    </reaction>
</comment>
<name>A0A1W6ZDP6_9BORD</name>
<keyword evidence="4" id="KW-0479">Metal-binding</keyword>
<dbReference type="NCBIfam" id="TIGR01484">
    <property type="entry name" value="HAD-SF-IIB"/>
    <property type="match status" value="1"/>
</dbReference>
<comment type="similarity">
    <text evidence="2 4">Belongs to the trehalose phosphatase family.</text>
</comment>
<dbReference type="KEGG" id="bgm:CAL15_11655"/>
<feature type="region of interest" description="Disordered" evidence="5">
    <location>
        <begin position="1"/>
        <end position="31"/>
    </location>
</feature>
<evidence type="ECO:0000256" key="5">
    <source>
        <dbReference type="SAM" id="MobiDB-lite"/>
    </source>
</evidence>
<dbReference type="NCBIfam" id="TIGR00685">
    <property type="entry name" value="T6PP"/>
    <property type="match status" value="1"/>
</dbReference>
<keyword evidence="7" id="KW-1185">Reference proteome</keyword>
<dbReference type="EMBL" id="CP021111">
    <property type="protein sequence ID" value="ARP94974.1"/>
    <property type="molecule type" value="Genomic_DNA"/>
</dbReference>
<accession>A0A1W6ZDP6</accession>
<dbReference type="AlphaFoldDB" id="A0A1W6ZDP6"/>
<evidence type="ECO:0000256" key="4">
    <source>
        <dbReference type="RuleBase" id="RU361117"/>
    </source>
</evidence>
<dbReference type="InterPro" id="IPR003337">
    <property type="entry name" value="Trehalose_PPase"/>
</dbReference>
<dbReference type="InterPro" id="IPR006379">
    <property type="entry name" value="HAD-SF_hydro_IIB"/>
</dbReference>
<dbReference type="EC" id="3.1.3.12" evidence="4"/>
<evidence type="ECO:0000256" key="1">
    <source>
        <dbReference type="ARBA" id="ARBA00005199"/>
    </source>
</evidence>
<dbReference type="UniPathway" id="UPA00299"/>
<comment type="cofactor">
    <cofactor evidence="4">
        <name>Mg(2+)</name>
        <dbReference type="ChEBI" id="CHEBI:18420"/>
    </cofactor>
</comment>
<dbReference type="Gene3D" id="3.30.70.1020">
    <property type="entry name" value="Trehalose-6-phosphate phosphatase related protein, domain 2"/>
    <property type="match status" value="1"/>
</dbReference>
<comment type="function">
    <text evidence="4">Removes the phosphate from trehalose 6-phosphate to produce free trehalose.</text>
</comment>
<keyword evidence="3 4" id="KW-0378">Hydrolase</keyword>
<organism evidence="6 7">
    <name type="scientific">Bordetella genomosp. 13</name>
    <dbReference type="NCBI Taxonomy" id="463040"/>
    <lineage>
        <taxon>Bacteria</taxon>
        <taxon>Pseudomonadati</taxon>
        <taxon>Pseudomonadota</taxon>
        <taxon>Betaproteobacteria</taxon>
        <taxon>Burkholderiales</taxon>
        <taxon>Alcaligenaceae</taxon>
        <taxon>Bordetella</taxon>
    </lineage>
</organism>
<dbReference type="STRING" id="463040.CAL15_11655"/>
<dbReference type="InterPro" id="IPR036412">
    <property type="entry name" value="HAD-like_sf"/>
</dbReference>
<dbReference type="PANTHER" id="PTHR43768:SF3">
    <property type="entry name" value="TREHALOSE 6-PHOSPHATE PHOSPHATASE"/>
    <property type="match status" value="1"/>
</dbReference>
<dbReference type="RefSeq" id="WP_086078741.1">
    <property type="nucleotide sequence ID" value="NZ_CP021111.1"/>
</dbReference>